<dbReference type="CDD" id="cd01948">
    <property type="entry name" value="EAL"/>
    <property type="match status" value="1"/>
</dbReference>
<dbReference type="Gene3D" id="3.20.20.450">
    <property type="entry name" value="EAL domain"/>
    <property type="match status" value="1"/>
</dbReference>
<evidence type="ECO:0000259" key="1">
    <source>
        <dbReference type="PROSITE" id="PS50883"/>
    </source>
</evidence>
<dbReference type="InterPro" id="IPR050706">
    <property type="entry name" value="Cyclic-di-GMP_PDE-like"/>
</dbReference>
<dbReference type="InterPro" id="IPR043128">
    <property type="entry name" value="Rev_trsase/Diguanyl_cyclase"/>
</dbReference>
<dbReference type="PANTHER" id="PTHR33121">
    <property type="entry name" value="CYCLIC DI-GMP PHOSPHODIESTERASE PDEF"/>
    <property type="match status" value="1"/>
</dbReference>
<evidence type="ECO:0000259" key="2">
    <source>
        <dbReference type="PROSITE" id="PS50887"/>
    </source>
</evidence>
<dbReference type="InterPro" id="IPR000160">
    <property type="entry name" value="GGDEF_dom"/>
</dbReference>
<name>A0A7C4V6Z4_9DEIN</name>
<dbReference type="PANTHER" id="PTHR33121:SF70">
    <property type="entry name" value="SIGNALING PROTEIN YKOW"/>
    <property type="match status" value="1"/>
</dbReference>
<accession>A0A7C4V6Z4</accession>
<dbReference type="InterPro" id="IPR029787">
    <property type="entry name" value="Nucleotide_cyclase"/>
</dbReference>
<dbReference type="PROSITE" id="PS50887">
    <property type="entry name" value="GGDEF"/>
    <property type="match status" value="1"/>
</dbReference>
<dbReference type="GO" id="GO:0071111">
    <property type="term" value="F:cyclic-guanylate-specific phosphodiesterase activity"/>
    <property type="evidence" value="ECO:0007669"/>
    <property type="project" value="InterPro"/>
</dbReference>
<dbReference type="CDD" id="cd01949">
    <property type="entry name" value="GGDEF"/>
    <property type="match status" value="1"/>
</dbReference>
<dbReference type="SMART" id="SM00052">
    <property type="entry name" value="EAL"/>
    <property type="match status" value="1"/>
</dbReference>
<feature type="domain" description="GGDEF" evidence="2">
    <location>
        <begin position="188"/>
        <end position="317"/>
    </location>
</feature>
<dbReference type="SUPFAM" id="SSF55073">
    <property type="entry name" value="Nucleotide cyclase"/>
    <property type="match status" value="1"/>
</dbReference>
<dbReference type="PROSITE" id="PS50883">
    <property type="entry name" value="EAL"/>
    <property type="match status" value="1"/>
</dbReference>
<dbReference type="SMART" id="SM00267">
    <property type="entry name" value="GGDEF"/>
    <property type="match status" value="1"/>
</dbReference>
<dbReference type="InterPro" id="IPR035919">
    <property type="entry name" value="EAL_sf"/>
</dbReference>
<evidence type="ECO:0000313" key="3">
    <source>
        <dbReference type="EMBL" id="HGY10405.1"/>
    </source>
</evidence>
<dbReference type="SUPFAM" id="SSF141868">
    <property type="entry name" value="EAL domain-like"/>
    <property type="match status" value="1"/>
</dbReference>
<dbReference type="EMBL" id="DRPZ01000256">
    <property type="protein sequence ID" value="HGY10405.1"/>
    <property type="molecule type" value="Genomic_DNA"/>
</dbReference>
<dbReference type="Gene3D" id="3.30.70.270">
    <property type="match status" value="1"/>
</dbReference>
<dbReference type="NCBIfam" id="TIGR00254">
    <property type="entry name" value="GGDEF"/>
    <property type="match status" value="1"/>
</dbReference>
<dbReference type="AlphaFoldDB" id="A0A7C4V6Z4"/>
<dbReference type="Proteomes" id="UP000885759">
    <property type="component" value="Unassembled WGS sequence"/>
</dbReference>
<protein>
    <submittedName>
        <fullName evidence="3">Bifunctional diguanylate cyclase/phosphodiesterase</fullName>
    </submittedName>
</protein>
<dbReference type="Pfam" id="PF00990">
    <property type="entry name" value="GGDEF"/>
    <property type="match status" value="1"/>
</dbReference>
<dbReference type="Pfam" id="PF00563">
    <property type="entry name" value="EAL"/>
    <property type="match status" value="1"/>
</dbReference>
<comment type="caution">
    <text evidence="3">The sequence shown here is derived from an EMBL/GenBank/DDBJ whole genome shotgun (WGS) entry which is preliminary data.</text>
</comment>
<proteinExistence type="predicted"/>
<feature type="domain" description="EAL" evidence="1">
    <location>
        <begin position="324"/>
        <end position="579"/>
    </location>
</feature>
<organism evidence="3">
    <name type="scientific">Oceanithermus profundus</name>
    <dbReference type="NCBI Taxonomy" id="187137"/>
    <lineage>
        <taxon>Bacteria</taxon>
        <taxon>Thermotogati</taxon>
        <taxon>Deinococcota</taxon>
        <taxon>Deinococci</taxon>
        <taxon>Thermales</taxon>
        <taxon>Thermaceae</taxon>
        <taxon>Oceanithermus</taxon>
    </lineage>
</organism>
<sequence>MRAARALRGLDHRLGEGEEPHVFMDRVLGMAIGVLGALGGVVLMRTGTKGRLRTVAACGRRPPGGERRWHALLRRALEQGGKVATWQPRGEAVRVEGGADPRCVLAVAVPGPEGPLGVLAVALGRGCLRARWQGAFLEGLGRRLGYVLERRQASELLERGRRYDQATGLPNRSFLLHYLTRRMASRGVRGWVAFVEIEDFTEINDVWGYAVGDAVLREAARRLREERKRGIWVARCGSGRFALVGAEDPDLEWLGRVAARLEYPVEVGDTTVHPRVRVGVARFSASGVEPKELLRRAGRALVEARSRGERVVPYRPGVGRPHSERARVERLRASLERPNGIELVYQPIVDLMDGRVVYVEALARWRDPISGRPVPANRFVALAERYGMVTALDRAVLAQATRLAHRVWEELGERAPRVTINVAPESLTDPGFVDFAVASARGLPLYKRPGLELTERSLLDPVAVRPTLARLHEAGFQIFVDDLGSGYASFIALALAEVDAFKVDRTLVLAVGEEGRARALLRGVVHIGHELGLPVIVEGVERESQLSWLRSEGVRLAQGFYLGRPKNGSRLIASLRSRVSGRVAGVATAVPPLDTATTWYG</sequence>
<gene>
    <name evidence="3" type="ORF">ENK37_10225</name>
</gene>
<dbReference type="InterPro" id="IPR001633">
    <property type="entry name" value="EAL_dom"/>
</dbReference>
<reference evidence="3" key="1">
    <citation type="journal article" date="2020" name="mSystems">
        <title>Genome- and Community-Level Interaction Insights into Carbon Utilization and Element Cycling Functions of Hydrothermarchaeota in Hydrothermal Sediment.</title>
        <authorList>
            <person name="Zhou Z."/>
            <person name="Liu Y."/>
            <person name="Xu W."/>
            <person name="Pan J."/>
            <person name="Luo Z.H."/>
            <person name="Li M."/>
        </authorList>
    </citation>
    <scope>NUCLEOTIDE SEQUENCE [LARGE SCALE GENOMIC DNA]</scope>
    <source>
        <strain evidence="3">HyVt-570</strain>
    </source>
</reference>